<accession>A0A7W7RNR7</accession>
<dbReference type="SUPFAM" id="SSF52218">
    <property type="entry name" value="Flavoproteins"/>
    <property type="match status" value="1"/>
</dbReference>
<sequence>MSAPHALLVLAHPRSDSLTTQIAARARRRLECEGHTVDVLDLYAEGFDPRLTPDDEPDWDNPDKEYSAEVQAHMRRIDAADTIIVVFPVWWFAPPAILKGWIDRVWNHGFAYGRATARLSGKRMLWIGAAGGSRRHFARDGMDDVLDRQLRIGVSAFCGIEDASVRLVHDTLDEQTTATAADAALGEFLPTCAEQLAGT</sequence>
<keyword evidence="2" id="KW-0560">Oxidoreductase</keyword>
<dbReference type="GO" id="GO:0003955">
    <property type="term" value="F:NAD(P)H dehydrogenase (quinone) activity"/>
    <property type="evidence" value="ECO:0007669"/>
    <property type="project" value="TreeGrafter"/>
</dbReference>
<dbReference type="InterPro" id="IPR003680">
    <property type="entry name" value="Flavodoxin_fold"/>
</dbReference>
<organism evidence="4 5">
    <name type="scientific">Lipingzhangella halophila</name>
    <dbReference type="NCBI Taxonomy" id="1783352"/>
    <lineage>
        <taxon>Bacteria</taxon>
        <taxon>Bacillati</taxon>
        <taxon>Actinomycetota</taxon>
        <taxon>Actinomycetes</taxon>
        <taxon>Streptosporangiales</taxon>
        <taxon>Nocardiopsidaceae</taxon>
        <taxon>Lipingzhangella</taxon>
    </lineage>
</organism>
<protein>
    <submittedName>
        <fullName evidence="4">Putative NADPH-quinone reductase</fullName>
    </submittedName>
</protein>
<feature type="domain" description="Flavodoxin-like fold" evidence="3">
    <location>
        <begin position="5"/>
        <end position="185"/>
    </location>
</feature>
<comment type="caution">
    <text evidence="4">The sequence shown here is derived from an EMBL/GenBank/DDBJ whole genome shotgun (WGS) entry which is preliminary data.</text>
</comment>
<reference evidence="4 5" key="1">
    <citation type="submission" date="2020-08" db="EMBL/GenBank/DDBJ databases">
        <title>Sequencing the genomes of 1000 actinobacteria strains.</title>
        <authorList>
            <person name="Klenk H.-P."/>
        </authorList>
    </citation>
    <scope>NUCLEOTIDE SEQUENCE [LARGE SCALE GENOMIC DNA]</scope>
    <source>
        <strain evidence="4 5">DSM 102030</strain>
    </source>
</reference>
<proteinExistence type="inferred from homology"/>
<keyword evidence="5" id="KW-1185">Reference proteome</keyword>
<dbReference type="EMBL" id="JACHJT010000002">
    <property type="protein sequence ID" value="MBB4935374.1"/>
    <property type="molecule type" value="Genomic_DNA"/>
</dbReference>
<evidence type="ECO:0000256" key="1">
    <source>
        <dbReference type="ARBA" id="ARBA00006252"/>
    </source>
</evidence>
<dbReference type="PANTHER" id="PTHR10204">
    <property type="entry name" value="NAD P H OXIDOREDUCTASE-RELATED"/>
    <property type="match status" value="1"/>
</dbReference>
<dbReference type="InterPro" id="IPR051545">
    <property type="entry name" value="NAD(P)H_dehydrogenase_qn"/>
</dbReference>
<dbReference type="Proteomes" id="UP000523007">
    <property type="component" value="Unassembled WGS sequence"/>
</dbReference>
<gene>
    <name evidence="4" type="ORF">F4561_006268</name>
</gene>
<comment type="similarity">
    <text evidence="1">Belongs to the NAD(P)H dehydrogenase (quinone) family.</text>
</comment>
<dbReference type="NCBIfam" id="NF007280">
    <property type="entry name" value="PRK09739.1"/>
    <property type="match status" value="1"/>
</dbReference>
<evidence type="ECO:0000313" key="4">
    <source>
        <dbReference type="EMBL" id="MBB4935374.1"/>
    </source>
</evidence>
<dbReference type="GO" id="GO:0005829">
    <property type="term" value="C:cytosol"/>
    <property type="evidence" value="ECO:0007669"/>
    <property type="project" value="TreeGrafter"/>
</dbReference>
<name>A0A7W7RNR7_9ACTN</name>
<dbReference type="AlphaFoldDB" id="A0A7W7RNR7"/>
<dbReference type="Gene3D" id="3.40.50.360">
    <property type="match status" value="1"/>
</dbReference>
<evidence type="ECO:0000259" key="3">
    <source>
        <dbReference type="Pfam" id="PF02525"/>
    </source>
</evidence>
<dbReference type="InterPro" id="IPR029039">
    <property type="entry name" value="Flavoprotein-like_sf"/>
</dbReference>
<dbReference type="PANTHER" id="PTHR10204:SF34">
    <property type="entry name" value="NAD(P)H DEHYDROGENASE [QUINONE] 1 ISOFORM 1"/>
    <property type="match status" value="1"/>
</dbReference>
<evidence type="ECO:0000256" key="2">
    <source>
        <dbReference type="ARBA" id="ARBA00023002"/>
    </source>
</evidence>
<evidence type="ECO:0000313" key="5">
    <source>
        <dbReference type="Proteomes" id="UP000523007"/>
    </source>
</evidence>
<dbReference type="Pfam" id="PF02525">
    <property type="entry name" value="Flavodoxin_2"/>
    <property type="match status" value="1"/>
</dbReference>
<dbReference type="RefSeq" id="WP_184585114.1">
    <property type="nucleotide sequence ID" value="NZ_JACHJT010000002.1"/>
</dbReference>